<dbReference type="EMBL" id="JAAUHK010000194">
    <property type="protein sequence ID" value="KAF4641685.1"/>
    <property type="molecule type" value="Genomic_DNA"/>
</dbReference>
<dbReference type="VEuPathDB" id="ToxoDB:TGME49_500423"/>
<reference evidence="1 2" key="1">
    <citation type="submission" date="2020-03" db="EMBL/GenBank/DDBJ databases">
        <title>Genome sequence of Toxoplasma gondii RH-88 strain.</title>
        <authorList>
            <person name="Lorenzi H.A."/>
            <person name="Venepally P."/>
            <person name="Rozenberg A."/>
            <person name="Sibley D."/>
        </authorList>
    </citation>
    <scope>NUCLEOTIDE SEQUENCE [LARGE SCALE GENOMIC DNA]</scope>
    <source>
        <strain evidence="1 2">RH-88</strain>
    </source>
</reference>
<sequence length="118" mass="12611">MRVLGQKHLQTGQQVMLTRPVSQAASSAASEIEERLDSPVSVTLPEKSGAAFTLIPARLSFSVLVNQVASASLELRNTGTVAFTFLWTPEKTACDTSNDLFISNDEGILFLPADTAGE</sequence>
<accession>A0A7J6K2I4</accession>
<dbReference type="Proteomes" id="UP000557509">
    <property type="component" value="Unassembled WGS sequence"/>
</dbReference>
<dbReference type="AlphaFoldDB" id="A0A7J6K2I4"/>
<evidence type="ECO:0000313" key="2">
    <source>
        <dbReference type="Proteomes" id="UP000557509"/>
    </source>
</evidence>
<name>A0A7J6K2I4_TOXGO</name>
<keyword evidence="2" id="KW-1185">Reference proteome</keyword>
<protein>
    <submittedName>
        <fullName evidence="1">Uncharacterized protein</fullName>
    </submittedName>
</protein>
<evidence type="ECO:0000313" key="1">
    <source>
        <dbReference type="EMBL" id="KAF4641685.1"/>
    </source>
</evidence>
<comment type="caution">
    <text evidence="1">The sequence shown here is derived from an EMBL/GenBank/DDBJ whole genome shotgun (WGS) entry which is preliminary data.</text>
</comment>
<organism evidence="1 2">
    <name type="scientific">Toxoplasma gondii</name>
    <dbReference type="NCBI Taxonomy" id="5811"/>
    <lineage>
        <taxon>Eukaryota</taxon>
        <taxon>Sar</taxon>
        <taxon>Alveolata</taxon>
        <taxon>Apicomplexa</taxon>
        <taxon>Conoidasida</taxon>
        <taxon>Coccidia</taxon>
        <taxon>Eucoccidiorida</taxon>
        <taxon>Eimeriorina</taxon>
        <taxon>Sarcocystidae</taxon>
        <taxon>Toxoplasma</taxon>
    </lineage>
</organism>
<proteinExistence type="predicted"/>
<gene>
    <name evidence="1" type="ORF">TGRH88_074950</name>
</gene>